<dbReference type="STRING" id="1280514.AXFE_18070"/>
<proteinExistence type="predicted"/>
<dbReference type="EMBL" id="JXYS01000052">
    <property type="protein sequence ID" value="KJF17325.1"/>
    <property type="molecule type" value="Genomic_DNA"/>
</dbReference>
<reference evidence="2 3" key="1">
    <citation type="submission" date="2015-01" db="EMBL/GenBank/DDBJ databases">
        <title>Draft genome of the acidophilic iron oxidizer Acidithrix ferrooxidans strain Py-F3.</title>
        <authorList>
            <person name="Poehlein A."/>
            <person name="Eisen S."/>
            <person name="Schloemann M."/>
            <person name="Johnson B.D."/>
            <person name="Daniel R."/>
            <person name="Muehling M."/>
        </authorList>
    </citation>
    <scope>NUCLEOTIDE SEQUENCE [LARGE SCALE GENOMIC DNA]</scope>
    <source>
        <strain evidence="2 3">Py-F3</strain>
    </source>
</reference>
<dbReference type="GO" id="GO:0016757">
    <property type="term" value="F:glycosyltransferase activity"/>
    <property type="evidence" value="ECO:0007669"/>
    <property type="project" value="InterPro"/>
</dbReference>
<evidence type="ECO:0000313" key="2">
    <source>
        <dbReference type="EMBL" id="KJF17325.1"/>
    </source>
</evidence>
<keyword evidence="3" id="KW-1185">Reference proteome</keyword>
<gene>
    <name evidence="2" type="ORF">AXFE_18070</name>
</gene>
<dbReference type="Gene3D" id="3.40.50.2000">
    <property type="entry name" value="Glycogen Phosphorylase B"/>
    <property type="match status" value="2"/>
</dbReference>
<dbReference type="PANTHER" id="PTHR45947:SF3">
    <property type="entry name" value="SULFOQUINOVOSYL TRANSFERASE SQD2"/>
    <property type="match status" value="1"/>
</dbReference>
<dbReference type="SUPFAM" id="SSF53756">
    <property type="entry name" value="UDP-Glycosyltransferase/glycogen phosphorylase"/>
    <property type="match status" value="1"/>
</dbReference>
<dbReference type="InterPro" id="IPR050194">
    <property type="entry name" value="Glycosyltransferase_grp1"/>
</dbReference>
<dbReference type="AlphaFoldDB" id="A0A0D8HH72"/>
<sequence>MATLVIGWLSNQIDLSPKVTNLRIGFVIPRYGSEIIGGAENATRLLAEALVRHQGYKVDILTTTAIEIEAWNNHFPPGDCELNGVRVHRYKVEGQRLPNFYQATKRALNAPKSMSLAESLEVIRLQGPVSPKLNDAISTYNGDLIAFYTYLYHPIVTGVTLTSLPKIFHPTAHNEPMLDLPIFKEVFNSIDALVYHTPSERQIVEDRFAVAQKPAMILGMGYENASQNRDDRSLLPSSIINSKYLLCLGRVDTQKGATLLADLFKEYKTRNPSDLKLVFAGPISILPNPHPDIEVLGSVDEPTKHTLLANMELLISPSPFESFSIVLIEAWAHQKAVMVNRSCGPTTNQARASGGGLSFDSYENFEATLSLLLTNTPLRNQLANNGTQYVAKKYQWPNLTARYNEFLTSVRKGKSALDSLLPNN</sequence>
<accession>A0A0D8HH72</accession>
<protein>
    <submittedName>
        <fullName evidence="2">Glycosyl transferases group 1</fullName>
    </submittedName>
</protein>
<name>A0A0D8HH72_9ACTN</name>
<comment type="caution">
    <text evidence="2">The sequence shown here is derived from an EMBL/GenBank/DDBJ whole genome shotgun (WGS) entry which is preliminary data.</text>
</comment>
<organism evidence="2 3">
    <name type="scientific">Acidithrix ferrooxidans</name>
    <dbReference type="NCBI Taxonomy" id="1280514"/>
    <lineage>
        <taxon>Bacteria</taxon>
        <taxon>Bacillati</taxon>
        <taxon>Actinomycetota</taxon>
        <taxon>Acidimicrobiia</taxon>
        <taxon>Acidimicrobiales</taxon>
        <taxon>Acidimicrobiaceae</taxon>
        <taxon>Acidithrix</taxon>
    </lineage>
</organism>
<feature type="domain" description="Glycosyl transferase family 1" evidence="1">
    <location>
        <begin position="242"/>
        <end position="388"/>
    </location>
</feature>
<evidence type="ECO:0000259" key="1">
    <source>
        <dbReference type="Pfam" id="PF00534"/>
    </source>
</evidence>
<dbReference type="Proteomes" id="UP000032360">
    <property type="component" value="Unassembled WGS sequence"/>
</dbReference>
<evidence type="ECO:0000313" key="3">
    <source>
        <dbReference type="Proteomes" id="UP000032360"/>
    </source>
</evidence>
<dbReference type="CDD" id="cd03801">
    <property type="entry name" value="GT4_PimA-like"/>
    <property type="match status" value="1"/>
</dbReference>
<dbReference type="Pfam" id="PF00534">
    <property type="entry name" value="Glycos_transf_1"/>
    <property type="match status" value="1"/>
</dbReference>
<dbReference type="PANTHER" id="PTHR45947">
    <property type="entry name" value="SULFOQUINOVOSYL TRANSFERASE SQD2"/>
    <property type="match status" value="1"/>
</dbReference>
<keyword evidence="2" id="KW-0808">Transferase</keyword>
<dbReference type="InterPro" id="IPR001296">
    <property type="entry name" value="Glyco_trans_1"/>
</dbReference>